<gene>
    <name evidence="3" type="ORF">UT42_C0008G0007</name>
</gene>
<feature type="region of interest" description="Disordered" evidence="1">
    <location>
        <begin position="253"/>
        <end position="279"/>
    </location>
</feature>
<reference evidence="3 4" key="1">
    <citation type="journal article" date="2015" name="Nature">
        <title>rRNA introns, odd ribosomes, and small enigmatic genomes across a large radiation of phyla.</title>
        <authorList>
            <person name="Brown C.T."/>
            <person name="Hug L.A."/>
            <person name="Thomas B.C."/>
            <person name="Sharon I."/>
            <person name="Castelle C.J."/>
            <person name="Singh A."/>
            <person name="Wilkins M.J."/>
            <person name="Williams K.H."/>
            <person name="Banfield J.F."/>
        </authorList>
    </citation>
    <scope>NUCLEOTIDE SEQUENCE [LARGE SCALE GENOMIC DNA]</scope>
</reference>
<feature type="region of interest" description="Disordered" evidence="1">
    <location>
        <begin position="98"/>
        <end position="118"/>
    </location>
</feature>
<sequence>MFENVEDQGLTESIPTMALPEVEDIQHQSTAPATPLVIQGMPKEFRDYHPIAGGSGKIGGALILVLSVIFLIGVAFGVYFYIIKPYLNNRDDMAQRQEPVVNQPAKSDSLNPDTTATVAPAQSPKEVYSQFITSLLVSSTFDQYYRVMSQYASQHAITELEADKLRFEAPSVDPNFVSDFLAKNVPDYLTGGEEVIEQIKDQQAVVMVSTDTEEVLGTIELVLEDNQWKIDNTVWKYEDTVDVPVVTDLTKAKDRDNDGLTDSEETLLGSSKDSADSDSDGFGDLSEVLNLYNPAGKNKLIDNPKLASYLNNNYNYSIIYPSQWQVNANTAKDSVMFRSPDGHFIQVLIQANDRGISLDNWYQDTFNVTSINNVQRLSGKGWQGIKTLDGIYLYAQGADRQQLFVFQYYPGQANIAEYINIFQAMINSFVIQ</sequence>
<name>A0A0G0RNJ5_9BACT</name>
<evidence type="ECO:0000313" key="3">
    <source>
        <dbReference type="EMBL" id="KKR15162.1"/>
    </source>
</evidence>
<dbReference type="AlphaFoldDB" id="A0A0G0RNJ5"/>
<keyword evidence="2" id="KW-0472">Membrane</keyword>
<accession>A0A0G0RNJ5</accession>
<feature type="transmembrane region" description="Helical" evidence="2">
    <location>
        <begin position="58"/>
        <end position="83"/>
    </location>
</feature>
<protein>
    <recommendedName>
        <fullName evidence="5">DUF4878 domain-containing protein</fullName>
    </recommendedName>
</protein>
<evidence type="ECO:0008006" key="5">
    <source>
        <dbReference type="Google" id="ProtNLM"/>
    </source>
</evidence>
<evidence type="ECO:0000256" key="1">
    <source>
        <dbReference type="SAM" id="MobiDB-lite"/>
    </source>
</evidence>
<organism evidence="3 4">
    <name type="scientific">Candidatus Falkowbacteria bacterium GW2011_GWA2_39_24</name>
    <dbReference type="NCBI Taxonomy" id="1618634"/>
    <lineage>
        <taxon>Bacteria</taxon>
        <taxon>Candidatus Falkowiibacteriota</taxon>
    </lineage>
</organism>
<keyword evidence="2" id="KW-0812">Transmembrane</keyword>
<feature type="compositionally biased region" description="Polar residues" evidence="1">
    <location>
        <begin position="104"/>
        <end position="117"/>
    </location>
</feature>
<dbReference type="Proteomes" id="UP000034048">
    <property type="component" value="Unassembled WGS sequence"/>
</dbReference>
<evidence type="ECO:0000256" key="2">
    <source>
        <dbReference type="SAM" id="Phobius"/>
    </source>
</evidence>
<comment type="caution">
    <text evidence="3">The sequence shown here is derived from an EMBL/GenBank/DDBJ whole genome shotgun (WGS) entry which is preliminary data.</text>
</comment>
<proteinExistence type="predicted"/>
<dbReference type="EMBL" id="LBWS01000008">
    <property type="protein sequence ID" value="KKR15162.1"/>
    <property type="molecule type" value="Genomic_DNA"/>
</dbReference>
<keyword evidence="2" id="KW-1133">Transmembrane helix</keyword>
<evidence type="ECO:0000313" key="4">
    <source>
        <dbReference type="Proteomes" id="UP000034048"/>
    </source>
</evidence>